<keyword evidence="4" id="KW-0472">Membrane</keyword>
<dbReference type="GO" id="GO:0022857">
    <property type="term" value="F:transmembrane transporter activity"/>
    <property type="evidence" value="ECO:0007669"/>
    <property type="project" value="InterPro"/>
</dbReference>
<dbReference type="SUPFAM" id="SSF103473">
    <property type="entry name" value="MFS general substrate transporter"/>
    <property type="match status" value="2"/>
</dbReference>
<dbReference type="Pfam" id="PF00083">
    <property type="entry name" value="Sugar_tr"/>
    <property type="match status" value="1"/>
</dbReference>
<keyword evidence="6" id="KW-1185">Reference proteome</keyword>
<dbReference type="InterPro" id="IPR036259">
    <property type="entry name" value="MFS_trans_sf"/>
</dbReference>
<evidence type="ECO:0000256" key="4">
    <source>
        <dbReference type="ARBA" id="ARBA00023136"/>
    </source>
</evidence>
<dbReference type="GO" id="GO:0016020">
    <property type="term" value="C:membrane"/>
    <property type="evidence" value="ECO:0007669"/>
    <property type="project" value="UniProtKB-SubCell"/>
</dbReference>
<organism evidence="5 6">
    <name type="scientific">Lepeophtheirus salmonis</name>
    <name type="common">Salmon louse</name>
    <name type="synonym">Caligus salmonis</name>
    <dbReference type="NCBI Taxonomy" id="72036"/>
    <lineage>
        <taxon>Eukaryota</taxon>
        <taxon>Metazoa</taxon>
        <taxon>Ecdysozoa</taxon>
        <taxon>Arthropoda</taxon>
        <taxon>Crustacea</taxon>
        <taxon>Multicrustacea</taxon>
        <taxon>Hexanauplia</taxon>
        <taxon>Copepoda</taxon>
        <taxon>Siphonostomatoida</taxon>
        <taxon>Caligidae</taxon>
        <taxon>Lepeophtheirus</taxon>
    </lineage>
</organism>
<protein>
    <submittedName>
        <fullName evidence="5">(salmon louse) hypothetical protein</fullName>
    </submittedName>
</protein>
<evidence type="ECO:0000256" key="3">
    <source>
        <dbReference type="ARBA" id="ARBA00022989"/>
    </source>
</evidence>
<dbReference type="InterPro" id="IPR005828">
    <property type="entry name" value="MFS_sugar_transport-like"/>
</dbReference>
<gene>
    <name evidence="5" type="ORF">LSAA_7881</name>
</gene>
<evidence type="ECO:0000313" key="5">
    <source>
        <dbReference type="EMBL" id="CAF2894851.1"/>
    </source>
</evidence>
<comment type="subcellular location">
    <subcellularLocation>
        <location evidence="1">Membrane</location>
        <topology evidence="1">Multi-pass membrane protein</topology>
    </subcellularLocation>
</comment>
<dbReference type="PANTHER" id="PTHR24064">
    <property type="entry name" value="SOLUTE CARRIER FAMILY 22 MEMBER"/>
    <property type="match status" value="1"/>
</dbReference>
<dbReference type="Proteomes" id="UP000675881">
    <property type="component" value="Chromosome 3"/>
</dbReference>
<dbReference type="OrthoDB" id="6382114at2759"/>
<evidence type="ECO:0000256" key="2">
    <source>
        <dbReference type="ARBA" id="ARBA00022692"/>
    </source>
</evidence>
<name>A0A7R8H685_LEPSM</name>
<evidence type="ECO:0000313" key="6">
    <source>
        <dbReference type="Proteomes" id="UP000675881"/>
    </source>
</evidence>
<reference evidence="5" key="1">
    <citation type="submission" date="2021-02" db="EMBL/GenBank/DDBJ databases">
        <authorList>
            <person name="Bekaert M."/>
        </authorList>
    </citation>
    <scope>NUCLEOTIDE SEQUENCE</scope>
    <source>
        <strain evidence="5">IoA-00</strain>
    </source>
</reference>
<proteinExistence type="predicted"/>
<keyword evidence="3" id="KW-1133">Transmembrane helix</keyword>
<sequence>MYHISILFVGATPNYYCLTSYGTLELNACFENKTDLPCQTWSYDDSQYTSTVVTEWNLVCDQLYYLPLLQGLYFLGIIIACLIAGPLADIWGRRKTALMILGGSSHTTWVNHPDGSFQEEKWKKQKKYLRWIAIWNKPPGYSDELLDEKIQMFLKNEVKHEQFEEDPSSFTHIVQFILTNTKVRVKYILGKSILRRRLGLIVYPWMVTGMSYYGIFLSVKLLNASKYIIIVVASVVDIFIQFFAIYFFDKFGRIPTLMFTFSICGISGILIFFTQASDTIIRSTLTIVGKTLSSVSFQGLGLLGPELFPTPIRSEVFSIMDSFSKFGAAIAPFAVDLMSIIDYSLPNVFFGIMILLGGICFLFLPETKGIDVPETVEELKLASDRTVMNKLIKCCRKENS</sequence>
<dbReference type="EMBL" id="HG994582">
    <property type="protein sequence ID" value="CAF2894851.1"/>
    <property type="molecule type" value="Genomic_DNA"/>
</dbReference>
<dbReference type="Gene3D" id="1.20.1250.20">
    <property type="entry name" value="MFS general substrate transporter like domains"/>
    <property type="match status" value="2"/>
</dbReference>
<evidence type="ECO:0000256" key="1">
    <source>
        <dbReference type="ARBA" id="ARBA00004141"/>
    </source>
</evidence>
<accession>A0A7R8H685</accession>
<keyword evidence="2" id="KW-0812">Transmembrane</keyword>
<dbReference type="AlphaFoldDB" id="A0A7R8H685"/>